<gene>
    <name evidence="2" type="ORF">GCM10022406_11070</name>
</gene>
<feature type="transmembrane region" description="Helical" evidence="1">
    <location>
        <begin position="410"/>
        <end position="429"/>
    </location>
</feature>
<dbReference type="RefSeq" id="WP_345111212.1">
    <property type="nucleotide sequence ID" value="NZ_BAABDH010000018.1"/>
</dbReference>
<feature type="transmembrane region" description="Helical" evidence="1">
    <location>
        <begin position="319"/>
        <end position="339"/>
    </location>
</feature>
<keyword evidence="3" id="KW-1185">Reference proteome</keyword>
<feature type="transmembrane region" description="Helical" evidence="1">
    <location>
        <begin position="384"/>
        <end position="401"/>
    </location>
</feature>
<accession>A0ABP7MRM4</accession>
<comment type="caution">
    <text evidence="2">The sequence shown here is derived from an EMBL/GenBank/DDBJ whole genome shotgun (WGS) entry which is preliminary data.</text>
</comment>
<dbReference type="EMBL" id="BAABDH010000018">
    <property type="protein sequence ID" value="GAA3927081.1"/>
    <property type="molecule type" value="Genomic_DNA"/>
</dbReference>
<evidence type="ECO:0000313" key="3">
    <source>
        <dbReference type="Proteomes" id="UP001499909"/>
    </source>
</evidence>
<sequence length="439" mass="48058">MRAPGPAWGQGAAVLGSGVAYVLLAYATPRPDFGSLLLLFAAAFGGYAWLLYRPLPLRYGLLAALLLRLLWLPALPALSDDYHRFRWDGALVVAGQSPYRYRPDELLSGRPTAAPASIYPLLNSPHYYSVYPPVSQAAFGLASKLFPGSARGFVIVLRLLLLAAEAATAALLVALLRHFGQPPRQAFLYLLNPLVVVELAGNLHFEALSTCGLLAAIWALTQGRRTLSAGALAVSVAAKLLPLLLLPLLLRRLGWRAFLAYASLLAMGLMVLFGPFLSLELVRNFSRSLDLYFHKFEFNASLYYLMRAVGYWRTGYNEIALIGTHLGLVAVAWVAVLGWRERQPTLRTLPLAALAALTGYYLLATTVHPWYLTPLVALSVFTRFRFALVWSGLAVLSYAAYRNSGYAESLTLVAAEYVVVLAVLGWELAHRPLESPTRG</sequence>
<feature type="transmembrane region" description="Helical" evidence="1">
    <location>
        <begin position="59"/>
        <end position="78"/>
    </location>
</feature>
<evidence type="ECO:0008006" key="4">
    <source>
        <dbReference type="Google" id="ProtNLM"/>
    </source>
</evidence>
<feature type="transmembrane region" description="Helical" evidence="1">
    <location>
        <begin position="153"/>
        <end position="176"/>
    </location>
</feature>
<feature type="transmembrane region" description="Helical" evidence="1">
    <location>
        <begin position="188"/>
        <end position="221"/>
    </location>
</feature>
<protein>
    <recommendedName>
        <fullName evidence="4">DUF2029 domain-containing protein</fullName>
    </recommendedName>
</protein>
<organism evidence="2 3">
    <name type="scientific">Hymenobacter algoricola</name>
    <dbReference type="NCBI Taxonomy" id="486267"/>
    <lineage>
        <taxon>Bacteria</taxon>
        <taxon>Pseudomonadati</taxon>
        <taxon>Bacteroidota</taxon>
        <taxon>Cytophagia</taxon>
        <taxon>Cytophagales</taxon>
        <taxon>Hymenobacteraceae</taxon>
        <taxon>Hymenobacter</taxon>
    </lineage>
</organism>
<feature type="transmembrane region" description="Helical" evidence="1">
    <location>
        <begin position="227"/>
        <end position="250"/>
    </location>
</feature>
<dbReference type="Pfam" id="PF26314">
    <property type="entry name" value="MptA_B_family"/>
    <property type="match status" value="1"/>
</dbReference>
<keyword evidence="1" id="KW-0812">Transmembrane</keyword>
<feature type="transmembrane region" description="Helical" evidence="1">
    <location>
        <begin position="351"/>
        <end position="372"/>
    </location>
</feature>
<evidence type="ECO:0000256" key="1">
    <source>
        <dbReference type="SAM" id="Phobius"/>
    </source>
</evidence>
<dbReference type="Proteomes" id="UP001499909">
    <property type="component" value="Unassembled WGS sequence"/>
</dbReference>
<feature type="transmembrane region" description="Helical" evidence="1">
    <location>
        <begin position="7"/>
        <end position="27"/>
    </location>
</feature>
<proteinExistence type="predicted"/>
<evidence type="ECO:0000313" key="2">
    <source>
        <dbReference type="EMBL" id="GAA3927081.1"/>
    </source>
</evidence>
<keyword evidence="1" id="KW-0472">Membrane</keyword>
<reference evidence="3" key="1">
    <citation type="journal article" date="2019" name="Int. J. Syst. Evol. Microbiol.">
        <title>The Global Catalogue of Microorganisms (GCM) 10K type strain sequencing project: providing services to taxonomists for standard genome sequencing and annotation.</title>
        <authorList>
            <consortium name="The Broad Institute Genomics Platform"/>
            <consortium name="The Broad Institute Genome Sequencing Center for Infectious Disease"/>
            <person name="Wu L."/>
            <person name="Ma J."/>
        </authorList>
    </citation>
    <scope>NUCLEOTIDE SEQUENCE [LARGE SCALE GENOMIC DNA]</scope>
    <source>
        <strain evidence="3">JCM 17214</strain>
    </source>
</reference>
<name>A0ABP7MRM4_9BACT</name>
<feature type="transmembrane region" description="Helical" evidence="1">
    <location>
        <begin position="33"/>
        <end position="52"/>
    </location>
</feature>
<feature type="transmembrane region" description="Helical" evidence="1">
    <location>
        <begin position="257"/>
        <end position="277"/>
    </location>
</feature>
<keyword evidence="1" id="KW-1133">Transmembrane helix</keyword>